<dbReference type="RefSeq" id="WP_214362953.1">
    <property type="nucleotide sequence ID" value="NZ_JAEKFT010000023.1"/>
</dbReference>
<protein>
    <submittedName>
        <fullName evidence="1">Uncharacterized protein</fullName>
    </submittedName>
</protein>
<organism evidence="1 2">
    <name type="scientific">Denitromonas iodatirespirans</name>
    <dbReference type="NCBI Taxonomy" id="2795389"/>
    <lineage>
        <taxon>Bacteria</taxon>
        <taxon>Pseudomonadati</taxon>
        <taxon>Pseudomonadota</taxon>
        <taxon>Betaproteobacteria</taxon>
        <taxon>Rhodocyclales</taxon>
        <taxon>Zoogloeaceae</taxon>
        <taxon>Denitromonas</taxon>
    </lineage>
</organism>
<accession>A0A944H980</accession>
<reference evidence="2" key="1">
    <citation type="journal article" date="2022" name="ISME J.">
        <title>Genetic and phylogenetic analysis of dissimilatory iodate-reducing bacteria identifies potential niches across the world's oceans.</title>
        <authorList>
            <person name="Reyes-Umana V."/>
            <person name="Henning Z."/>
            <person name="Lee K."/>
            <person name="Barnum T.P."/>
            <person name="Coates J.D."/>
        </authorList>
    </citation>
    <scope>NUCLEOTIDE SEQUENCE [LARGE SCALE GENOMIC DNA]</scope>
    <source>
        <strain evidence="2">IR12</strain>
    </source>
</reference>
<comment type="caution">
    <text evidence="1">The sequence shown here is derived from an EMBL/GenBank/DDBJ whole genome shotgun (WGS) entry which is preliminary data.</text>
</comment>
<dbReference type="EMBL" id="JAEKFT010000023">
    <property type="protein sequence ID" value="MBT0962979.1"/>
    <property type="molecule type" value="Genomic_DNA"/>
</dbReference>
<evidence type="ECO:0000313" key="1">
    <source>
        <dbReference type="EMBL" id="MBT0962979.1"/>
    </source>
</evidence>
<dbReference type="AlphaFoldDB" id="A0A944H980"/>
<gene>
    <name evidence="1" type="ORF">I8J34_17490</name>
</gene>
<geneLocation type="plasmid" evidence="1">
    <name>unnamed1</name>
</geneLocation>
<keyword evidence="2" id="KW-1185">Reference proteome</keyword>
<evidence type="ECO:0000313" key="2">
    <source>
        <dbReference type="Proteomes" id="UP000694660"/>
    </source>
</evidence>
<dbReference type="Proteomes" id="UP000694660">
    <property type="component" value="Unassembled WGS sequence"/>
</dbReference>
<sequence length="69" mass="7590">MTQDRDVEFLAYRVEGKQFARGVVLCLVEAGQSFRMNCVGRESFVVEVSSDGVRFLPIGCELVKSGSAD</sequence>
<proteinExistence type="predicted"/>
<name>A0A944H980_DENI1</name>
<keyword evidence="1" id="KW-0614">Plasmid</keyword>